<name>A0A832RZZ0_9EURY</name>
<protein>
    <submittedName>
        <fullName evidence="2">Uncharacterized protein</fullName>
    </submittedName>
</protein>
<evidence type="ECO:0000313" key="2">
    <source>
        <dbReference type="EMBL" id="HIH70386.1"/>
    </source>
</evidence>
<dbReference type="AlphaFoldDB" id="A0A832RZZ0"/>
<organism evidence="2 3">
    <name type="scientific">Methermicoccus shengliensis</name>
    <dbReference type="NCBI Taxonomy" id="660064"/>
    <lineage>
        <taxon>Archaea</taxon>
        <taxon>Methanobacteriati</taxon>
        <taxon>Methanobacteriota</taxon>
        <taxon>Stenosarchaea group</taxon>
        <taxon>Methanomicrobia</taxon>
        <taxon>Methanosarcinales</taxon>
        <taxon>Methermicoccaceae</taxon>
        <taxon>Methermicoccus</taxon>
    </lineage>
</organism>
<gene>
    <name evidence="2" type="ORF">HA299_07265</name>
</gene>
<evidence type="ECO:0000313" key="3">
    <source>
        <dbReference type="Proteomes" id="UP000600363"/>
    </source>
</evidence>
<comment type="caution">
    <text evidence="2">The sequence shown here is derived from an EMBL/GenBank/DDBJ whole genome shotgun (WGS) entry which is preliminary data.</text>
</comment>
<proteinExistence type="predicted"/>
<dbReference type="EMBL" id="DUIH01000023">
    <property type="protein sequence ID" value="HIH70386.1"/>
    <property type="molecule type" value="Genomic_DNA"/>
</dbReference>
<feature type="coiled-coil region" evidence="1">
    <location>
        <begin position="198"/>
        <end position="256"/>
    </location>
</feature>
<reference evidence="2" key="1">
    <citation type="journal article" date="2020" name="bioRxiv">
        <title>A rank-normalized archaeal taxonomy based on genome phylogeny resolves widespread incomplete and uneven classifications.</title>
        <authorList>
            <person name="Rinke C."/>
            <person name="Chuvochina M."/>
            <person name="Mussig A.J."/>
            <person name="Chaumeil P.-A."/>
            <person name="Waite D.W."/>
            <person name="Whitman W.B."/>
            <person name="Parks D.H."/>
            <person name="Hugenholtz P."/>
        </authorList>
    </citation>
    <scope>NUCLEOTIDE SEQUENCE</scope>
    <source>
        <strain evidence="2">UBA12518</strain>
    </source>
</reference>
<evidence type="ECO:0000256" key="1">
    <source>
        <dbReference type="SAM" id="Coils"/>
    </source>
</evidence>
<dbReference type="RefSeq" id="WP_042686862.1">
    <property type="nucleotide sequence ID" value="NZ_DUIH01000023.1"/>
</dbReference>
<accession>A0A832RZZ0</accession>
<sequence>MHMNGRTAMIMVVAAVLVLVGAGMAVASPPVDRGKGGSMSPAWAMGNTPWNTTGNWSTPWDESPKARFSLSQRYGALLSARENMSNAMAAYERSLGRYRTLGAGMGHAQRLDVERDYALSRVQLMMSTAQFVRAYGMAWGTQYDTQRIEQRLQEMEQLREQIRSASSPDEVRALREEMNRLWQRTGLELQLCVQSGAVERLEDMLERAENTSTILQQEIEQLSAQEVDTHRLNLQLEQYGASLEQASAHLQRAREMIEAHEGFDDNGEVVNSALAASTLRSVRTELTLATEQLKASTRALREAFLELRHHRAGMLTLQQDDTLHAEGNGTAAFSGRGTVRVVGDVLVRVVDVAKDANISAPGEPVVLPYDMVQYHLREDDALEVNGTSFTVCARGEGIVLDVDGVGSVVLTGNGTYTLVGANGTVSGEWHAPLTGMPWRETP</sequence>
<dbReference type="Proteomes" id="UP000600363">
    <property type="component" value="Unassembled WGS sequence"/>
</dbReference>
<keyword evidence="1" id="KW-0175">Coiled coil</keyword>